<evidence type="ECO:0000259" key="6">
    <source>
        <dbReference type="SMART" id="SM00226"/>
    </source>
</evidence>
<dbReference type="EC" id="3.1.3.48" evidence="2"/>
<dbReference type="InterPro" id="IPR036196">
    <property type="entry name" value="Ptyr_pPase_sf"/>
</dbReference>
<dbReference type="Proteomes" id="UP000215771">
    <property type="component" value="Unassembled WGS sequence"/>
</dbReference>
<evidence type="ECO:0000256" key="1">
    <source>
        <dbReference type="ARBA" id="ARBA00011063"/>
    </source>
</evidence>
<dbReference type="EMBL" id="NQMQ01000018">
    <property type="protein sequence ID" value="PAJ69193.1"/>
    <property type="molecule type" value="Genomic_DNA"/>
</dbReference>
<dbReference type="Gene3D" id="3.40.50.2300">
    <property type="match status" value="1"/>
</dbReference>
<evidence type="ECO:0000313" key="8">
    <source>
        <dbReference type="Proteomes" id="UP000215771"/>
    </source>
</evidence>
<comment type="similarity">
    <text evidence="1">Belongs to the low molecular weight phosphotyrosine protein phosphatase family.</text>
</comment>
<reference evidence="7 8" key="1">
    <citation type="submission" date="2017-08" db="EMBL/GenBank/DDBJ databases">
        <authorList>
            <person name="de Groot N.N."/>
        </authorList>
    </citation>
    <scope>NUCLEOTIDE SEQUENCE [LARGE SCALE GENOMIC DNA]</scope>
    <source>
        <strain evidence="7 8">NBT06-6</strain>
    </source>
</reference>
<dbReference type="GO" id="GO:0004725">
    <property type="term" value="F:protein tyrosine phosphatase activity"/>
    <property type="evidence" value="ECO:0007669"/>
    <property type="project" value="UniProtKB-EC"/>
</dbReference>
<feature type="active site" description="Proton donor" evidence="5">
    <location>
        <position position="152"/>
    </location>
</feature>
<dbReference type="InterPro" id="IPR017867">
    <property type="entry name" value="Tyr_phospatase_low_mol_wt"/>
</dbReference>
<feature type="active site" description="Nucleophile" evidence="5">
    <location>
        <position position="37"/>
    </location>
</feature>
<evidence type="ECO:0000256" key="5">
    <source>
        <dbReference type="PIRSR" id="PIRSR617867-1"/>
    </source>
</evidence>
<sequence length="190" mass="20424">MAPKKNGNRPPTWRTLRLNWRIWSVSTANPLHIDFVCTGNICRSPMAEVIVRDALTAAGLGGDVRVTSSGIGGWHVGGPADERAQAELAAHGYDGSQHRAAQFGGDRFDADLIVALDTNHVSELVARGVPEQRVRLIRSFDPTAPEGAGVADPYYGGPAGFTTTREQIEAAADGIVAWVRNRVQSQPRTD</sequence>
<evidence type="ECO:0000256" key="4">
    <source>
        <dbReference type="ARBA" id="ARBA00022912"/>
    </source>
</evidence>
<accession>A0A269PBW6</accession>
<dbReference type="InterPro" id="IPR050438">
    <property type="entry name" value="LMW_PTPase"/>
</dbReference>
<dbReference type="PANTHER" id="PTHR11717">
    <property type="entry name" value="LOW MOLECULAR WEIGHT PROTEIN TYROSINE PHOSPHATASE"/>
    <property type="match status" value="1"/>
</dbReference>
<feature type="domain" description="Phosphotyrosine protein phosphatase I" evidence="6">
    <location>
        <begin position="31"/>
        <end position="178"/>
    </location>
</feature>
<dbReference type="SMART" id="SM00226">
    <property type="entry name" value="LMWPc"/>
    <property type="match status" value="1"/>
</dbReference>
<keyword evidence="4" id="KW-0904">Protein phosphatase</keyword>
<keyword evidence="3" id="KW-0378">Hydrolase</keyword>
<comment type="caution">
    <text evidence="7">The sequence shown here is derived from an EMBL/GenBank/DDBJ whole genome shotgun (WGS) entry which is preliminary data.</text>
</comment>
<evidence type="ECO:0000256" key="2">
    <source>
        <dbReference type="ARBA" id="ARBA00013064"/>
    </source>
</evidence>
<evidence type="ECO:0000256" key="3">
    <source>
        <dbReference type="ARBA" id="ARBA00022801"/>
    </source>
</evidence>
<dbReference type="InterPro" id="IPR023485">
    <property type="entry name" value="Ptyr_pPase"/>
</dbReference>
<feature type="active site" evidence="5">
    <location>
        <position position="43"/>
    </location>
</feature>
<dbReference type="PRINTS" id="PR00719">
    <property type="entry name" value="LMWPTPASE"/>
</dbReference>
<organism evidence="7 8">
    <name type="scientific">Corynebacterium hadale</name>
    <dbReference type="NCBI Taxonomy" id="2026255"/>
    <lineage>
        <taxon>Bacteria</taxon>
        <taxon>Bacillati</taxon>
        <taxon>Actinomycetota</taxon>
        <taxon>Actinomycetes</taxon>
        <taxon>Mycobacteriales</taxon>
        <taxon>Corynebacteriaceae</taxon>
        <taxon>Corynebacterium</taxon>
    </lineage>
</organism>
<dbReference type="CDD" id="cd16343">
    <property type="entry name" value="LMWPTP"/>
    <property type="match status" value="1"/>
</dbReference>
<dbReference type="PANTHER" id="PTHR11717:SF7">
    <property type="entry name" value="LOW MOLECULAR WEIGHT PHOSPHOTYROSINE PROTEIN PHOSPHATASE"/>
    <property type="match status" value="1"/>
</dbReference>
<dbReference type="Pfam" id="PF01451">
    <property type="entry name" value="LMWPc"/>
    <property type="match status" value="1"/>
</dbReference>
<dbReference type="AlphaFoldDB" id="A0A269PBW6"/>
<proteinExistence type="inferred from homology"/>
<gene>
    <name evidence="7" type="ORF">CIG21_08850</name>
</gene>
<dbReference type="SUPFAM" id="SSF52788">
    <property type="entry name" value="Phosphotyrosine protein phosphatases I"/>
    <property type="match status" value="1"/>
</dbReference>
<protein>
    <recommendedName>
        <fullName evidence="2">protein-tyrosine-phosphatase</fullName>
        <ecNumber evidence="2">3.1.3.48</ecNumber>
    </recommendedName>
</protein>
<name>A0A269PBW6_9CORY</name>
<evidence type="ECO:0000313" key="7">
    <source>
        <dbReference type="EMBL" id="PAJ69193.1"/>
    </source>
</evidence>